<protein>
    <recommendedName>
        <fullName evidence="2">XRE family transcriptional regulator</fullName>
    </recommendedName>
</protein>
<dbReference type="EMBL" id="CP163441">
    <property type="protein sequence ID" value="XDQ40825.1"/>
    <property type="molecule type" value="Genomic_DNA"/>
</dbReference>
<accession>A0AB39QD72</accession>
<gene>
    <name evidence="1" type="ORF">AB5J52_00135</name>
</gene>
<reference evidence="1" key="1">
    <citation type="submission" date="2024-07" db="EMBL/GenBank/DDBJ databases">
        <authorList>
            <person name="Yu S.T."/>
        </authorList>
    </citation>
    <scope>NUCLEOTIDE SEQUENCE</scope>
    <source>
        <strain evidence="1">R39</strain>
    </source>
</reference>
<dbReference type="AlphaFoldDB" id="A0AB39QD72"/>
<organism evidence="1">
    <name type="scientific">Streptomyces sp. R39</name>
    <dbReference type="NCBI Taxonomy" id="3238631"/>
    <lineage>
        <taxon>Bacteria</taxon>
        <taxon>Bacillati</taxon>
        <taxon>Actinomycetota</taxon>
        <taxon>Actinomycetes</taxon>
        <taxon>Kitasatosporales</taxon>
        <taxon>Streptomycetaceae</taxon>
        <taxon>Streptomyces</taxon>
    </lineage>
</organism>
<proteinExistence type="predicted"/>
<evidence type="ECO:0008006" key="2">
    <source>
        <dbReference type="Google" id="ProtNLM"/>
    </source>
</evidence>
<name>A0AB39QD72_9ACTN</name>
<dbReference type="RefSeq" id="WP_369220586.1">
    <property type="nucleotide sequence ID" value="NZ_CP163441.1"/>
</dbReference>
<sequence>MRKKLHTKIHIYGWSTRKAVATDKAQRDQLRDRMRMLGCSTQQIAAEMSRRFNLRPRAAWRHALGWTQWKLAYEYNAVHDGATLADNRISEYENWPHGGTQPSLQYLVNLAAV</sequence>
<evidence type="ECO:0000313" key="1">
    <source>
        <dbReference type="EMBL" id="XDQ40825.1"/>
    </source>
</evidence>